<comment type="caution">
    <text evidence="1">The sequence shown here is derived from an EMBL/GenBank/DDBJ whole genome shotgun (WGS) entry which is preliminary data.</text>
</comment>
<accession>A0ACC1NLY6</accession>
<keyword evidence="2" id="KW-1185">Reference proteome</keyword>
<sequence length="390" mass="43310">MTFVELAEEFCQAILPHVDEADAEEAFNRRVALVDAIPEATVSELNDGLDVLAGYVARYDVDDANRMANAAYIGGKLIEAGAEPRKLEVLLEKLPRILQAARRYADGILPHMPTEVDDDEPAMLSIDGTPIPPSVFYAHAEHDPAGRMCLQLHYMWMNPAVILLTRDRELLQKSMANIELQQSVSAIIRSECQFLGMLLFGDFDQTWHVVQPTTQRSFHIRVDGFVTNRAIFALIADALITQGGIPGTRNAPDVLSFLRGEAQNCETETVFCPFQFYTCKAGSHDWSTGDPPSALRADSAGWPIDIPRFEGRRLLILGPQPPEEAIDNSWPAGETFINLYDPHRAMTGGSGCIPFTSPFQRLRREVRLVHEVGLEETQGVLTELARLQAL</sequence>
<gene>
    <name evidence="1" type="ORF">NQ176_g3297</name>
</gene>
<reference evidence="1" key="1">
    <citation type="submission" date="2022-08" db="EMBL/GenBank/DDBJ databases">
        <title>Genome Sequence of Lecanicillium fungicola.</title>
        <authorList>
            <person name="Buettner E."/>
        </authorList>
    </citation>
    <scope>NUCLEOTIDE SEQUENCE</scope>
    <source>
        <strain evidence="1">Babe33</strain>
    </source>
</reference>
<dbReference type="Proteomes" id="UP001143910">
    <property type="component" value="Unassembled WGS sequence"/>
</dbReference>
<evidence type="ECO:0000313" key="2">
    <source>
        <dbReference type="Proteomes" id="UP001143910"/>
    </source>
</evidence>
<name>A0ACC1NLY6_9HYPO</name>
<protein>
    <submittedName>
        <fullName evidence="1">Uncharacterized protein</fullName>
    </submittedName>
</protein>
<proteinExistence type="predicted"/>
<organism evidence="1 2">
    <name type="scientific">Zarea fungicola</name>
    <dbReference type="NCBI Taxonomy" id="93591"/>
    <lineage>
        <taxon>Eukaryota</taxon>
        <taxon>Fungi</taxon>
        <taxon>Dikarya</taxon>
        <taxon>Ascomycota</taxon>
        <taxon>Pezizomycotina</taxon>
        <taxon>Sordariomycetes</taxon>
        <taxon>Hypocreomycetidae</taxon>
        <taxon>Hypocreales</taxon>
        <taxon>Cordycipitaceae</taxon>
        <taxon>Zarea</taxon>
    </lineage>
</organism>
<dbReference type="EMBL" id="JANJQO010000290">
    <property type="protein sequence ID" value="KAJ2979368.1"/>
    <property type="molecule type" value="Genomic_DNA"/>
</dbReference>
<evidence type="ECO:0000313" key="1">
    <source>
        <dbReference type="EMBL" id="KAJ2979368.1"/>
    </source>
</evidence>